<keyword evidence="1" id="KW-0472">Membrane</keyword>
<evidence type="ECO:0000259" key="2">
    <source>
        <dbReference type="Pfam" id="PF07811"/>
    </source>
</evidence>
<protein>
    <submittedName>
        <fullName evidence="3">Pilus assembly protein</fullName>
    </submittedName>
</protein>
<evidence type="ECO:0000313" key="4">
    <source>
        <dbReference type="Proteomes" id="UP000248134"/>
    </source>
</evidence>
<gene>
    <name evidence="3" type="ORF">DNX69_25805</name>
</gene>
<name>A0A323U8L2_RHOPL</name>
<evidence type="ECO:0000256" key="1">
    <source>
        <dbReference type="SAM" id="Phobius"/>
    </source>
</evidence>
<evidence type="ECO:0000313" key="3">
    <source>
        <dbReference type="EMBL" id="PZA09104.1"/>
    </source>
</evidence>
<dbReference type="AlphaFoldDB" id="A0A323U8L2"/>
<organism evidence="3 4">
    <name type="scientific">Rhodopseudomonas palustris</name>
    <dbReference type="NCBI Taxonomy" id="1076"/>
    <lineage>
        <taxon>Bacteria</taxon>
        <taxon>Pseudomonadati</taxon>
        <taxon>Pseudomonadota</taxon>
        <taxon>Alphaproteobacteria</taxon>
        <taxon>Hyphomicrobiales</taxon>
        <taxon>Nitrobacteraceae</taxon>
        <taxon>Rhodopseudomonas</taxon>
    </lineage>
</organism>
<dbReference type="RefSeq" id="WP_110788866.1">
    <property type="nucleotide sequence ID" value="NZ_QKQS01000042.1"/>
</dbReference>
<sequence>MRAPKKYLRRVRFLLWRLREDRRGVAAIEFAMIVPLMLLMLFATVEITAGIAADRKVTLVARTLSDLVSQASSVTDNDMKNVFAASYGVLTPYSPDGAKATITEIYVDKNQVAKVLWSKSGTVTQSGSTASATLAASPHGAGDTINIPAGLKVPDTFLIFSEFTYRYQPTIAYLLPKAGIDLNDTSYTRPRQTKCVNYPQAAACP</sequence>
<dbReference type="OrthoDB" id="7189296at2"/>
<keyword evidence="1" id="KW-0812">Transmembrane</keyword>
<dbReference type="Pfam" id="PF07811">
    <property type="entry name" value="TadE"/>
    <property type="match status" value="1"/>
</dbReference>
<feature type="transmembrane region" description="Helical" evidence="1">
    <location>
        <begin position="25"/>
        <end position="45"/>
    </location>
</feature>
<proteinExistence type="predicted"/>
<reference evidence="3 4" key="1">
    <citation type="submission" date="2018-06" db="EMBL/GenBank/DDBJ databases">
        <title>Draft Whole-Genome Sequence of the purple photosynthetic bacterium Rhodospeudomonas palustris XCP.</title>
        <authorList>
            <person name="Rayyan A."/>
            <person name="Meyer T.E."/>
            <person name="Kyndt J.A."/>
        </authorList>
    </citation>
    <scope>NUCLEOTIDE SEQUENCE [LARGE SCALE GENOMIC DNA]</scope>
    <source>
        <strain evidence="3 4">XCP</strain>
    </source>
</reference>
<dbReference type="Proteomes" id="UP000248134">
    <property type="component" value="Unassembled WGS sequence"/>
</dbReference>
<feature type="domain" description="TadE-like" evidence="2">
    <location>
        <begin position="24"/>
        <end position="62"/>
    </location>
</feature>
<comment type="caution">
    <text evidence="3">The sequence shown here is derived from an EMBL/GenBank/DDBJ whole genome shotgun (WGS) entry which is preliminary data.</text>
</comment>
<accession>A0A323U8L2</accession>
<dbReference type="EMBL" id="QKQS01000042">
    <property type="protein sequence ID" value="PZA09104.1"/>
    <property type="molecule type" value="Genomic_DNA"/>
</dbReference>
<dbReference type="InterPro" id="IPR012495">
    <property type="entry name" value="TadE-like_dom"/>
</dbReference>
<keyword evidence="1" id="KW-1133">Transmembrane helix</keyword>